<reference evidence="1 2" key="1">
    <citation type="journal article" date="2018" name="Cell">
        <title>The Chara Genome: Secondary Complexity and Implications for Plant Terrestrialization.</title>
        <authorList>
            <person name="Nishiyama T."/>
            <person name="Sakayama H."/>
            <person name="Vries J.D."/>
            <person name="Buschmann H."/>
            <person name="Saint-Marcoux D."/>
            <person name="Ullrich K.K."/>
            <person name="Haas F.B."/>
            <person name="Vanderstraeten L."/>
            <person name="Becker D."/>
            <person name="Lang D."/>
            <person name="Vosolsobe S."/>
            <person name="Rombauts S."/>
            <person name="Wilhelmsson P.K.I."/>
            <person name="Janitza P."/>
            <person name="Kern R."/>
            <person name="Heyl A."/>
            <person name="Rumpler F."/>
            <person name="Villalobos L.I.A.C."/>
            <person name="Clay J.M."/>
            <person name="Skokan R."/>
            <person name="Toyoda A."/>
            <person name="Suzuki Y."/>
            <person name="Kagoshima H."/>
            <person name="Schijlen E."/>
            <person name="Tajeshwar N."/>
            <person name="Catarino B."/>
            <person name="Hetherington A.J."/>
            <person name="Saltykova A."/>
            <person name="Bonnot C."/>
            <person name="Breuninger H."/>
            <person name="Symeonidi A."/>
            <person name="Radhakrishnan G.V."/>
            <person name="Van Nieuwerburgh F."/>
            <person name="Deforce D."/>
            <person name="Chang C."/>
            <person name="Karol K.G."/>
            <person name="Hedrich R."/>
            <person name="Ulvskov P."/>
            <person name="Glockner G."/>
            <person name="Delwiche C.F."/>
            <person name="Petrasek J."/>
            <person name="Van de Peer Y."/>
            <person name="Friml J."/>
            <person name="Beilby M."/>
            <person name="Dolan L."/>
            <person name="Kohara Y."/>
            <person name="Sugano S."/>
            <person name="Fujiyama A."/>
            <person name="Delaux P.-M."/>
            <person name="Quint M."/>
            <person name="TheiBen G."/>
            <person name="Hagemann M."/>
            <person name="Harholt J."/>
            <person name="Dunand C."/>
            <person name="Zachgo S."/>
            <person name="Langdale J."/>
            <person name="Maumus F."/>
            <person name="Straeten D.V.D."/>
            <person name="Gould S.B."/>
            <person name="Rensing S.A."/>
        </authorList>
    </citation>
    <scope>NUCLEOTIDE SEQUENCE [LARGE SCALE GENOMIC DNA]</scope>
    <source>
        <strain evidence="1 2">S276</strain>
    </source>
</reference>
<dbReference type="Gramene" id="GBG84518">
    <property type="protein sequence ID" value="GBG84518"/>
    <property type="gene ID" value="CBR_g38800"/>
</dbReference>
<gene>
    <name evidence="1" type="ORF">CBR_g38800</name>
</gene>
<dbReference type="Proteomes" id="UP000265515">
    <property type="component" value="Unassembled WGS sequence"/>
</dbReference>
<evidence type="ECO:0000313" key="2">
    <source>
        <dbReference type="Proteomes" id="UP000265515"/>
    </source>
</evidence>
<name>A0A388LQA9_CHABU</name>
<comment type="caution">
    <text evidence="1">The sequence shown here is derived from an EMBL/GenBank/DDBJ whole genome shotgun (WGS) entry which is preliminary data.</text>
</comment>
<organism evidence="1 2">
    <name type="scientific">Chara braunii</name>
    <name type="common">Braun's stonewort</name>
    <dbReference type="NCBI Taxonomy" id="69332"/>
    <lineage>
        <taxon>Eukaryota</taxon>
        <taxon>Viridiplantae</taxon>
        <taxon>Streptophyta</taxon>
        <taxon>Charophyceae</taxon>
        <taxon>Charales</taxon>
        <taxon>Characeae</taxon>
        <taxon>Chara</taxon>
    </lineage>
</organism>
<evidence type="ECO:0000313" key="1">
    <source>
        <dbReference type="EMBL" id="GBG84518.1"/>
    </source>
</evidence>
<sequence length="183" mass="19151">MGNANCVIRNQTGYPIIVRTYNHFDVVNVVPYGAWLIDDGDERTVAAMPDHRGLKVSVEGNGVIIPAGVAIQGDKVTVTDLTGGAPVSQAVTPGMSHCIVRNDSPSAIMVKTYIHGEILNLIAAATFLVEVGTAKRIECLYSSRGIKLKGENGKGVSSAVRLVANGETLVVSGPIVDGKPLGD</sequence>
<accession>A0A388LQA9</accession>
<keyword evidence="2" id="KW-1185">Reference proteome</keyword>
<dbReference type="AlphaFoldDB" id="A0A388LQA9"/>
<protein>
    <submittedName>
        <fullName evidence="1">Uncharacterized protein</fullName>
    </submittedName>
</protein>
<dbReference type="EMBL" id="BFEA01000479">
    <property type="protein sequence ID" value="GBG84518.1"/>
    <property type="molecule type" value="Genomic_DNA"/>
</dbReference>
<proteinExistence type="predicted"/>